<proteinExistence type="predicted"/>
<comment type="caution">
    <text evidence="3">The sequence shown here is derived from an EMBL/GenBank/DDBJ whole genome shotgun (WGS) entry which is preliminary data.</text>
</comment>
<evidence type="ECO:0000256" key="1">
    <source>
        <dbReference type="SAM" id="MobiDB-lite"/>
    </source>
</evidence>
<keyword evidence="2" id="KW-0812">Transmembrane</keyword>
<dbReference type="RefSeq" id="WP_116022005.1">
    <property type="nucleotide sequence ID" value="NZ_QTTT01000001.1"/>
</dbReference>
<sequence length="206" mass="21796">MQGHYQPYAPMPGPPPGPPRRDRANLVPLFILVGVLVVALLGTLAFVLVKTIREDDGEGALPERTIPGPAESTPLNPRAVTAAFAGTWSGAGYYHNNDSEKRNFDATITLTEGSESGTSSYTGFVCSGTLRVESVTPSKIIMHETITQGQETGGNCEDVPTGYVTLTPRGDGSVLYSWFGTREKMLANNTSSQATLTRSGTGGTTT</sequence>
<gene>
    <name evidence="3" type="ORF">DFJ69_1776</name>
</gene>
<feature type="region of interest" description="Disordered" evidence="1">
    <location>
        <begin position="1"/>
        <end position="20"/>
    </location>
</feature>
<accession>A0A3D9SK92</accession>
<dbReference type="EMBL" id="QTTT01000001">
    <property type="protein sequence ID" value="REE96346.1"/>
    <property type="molecule type" value="Genomic_DNA"/>
</dbReference>
<feature type="transmembrane region" description="Helical" evidence="2">
    <location>
        <begin position="26"/>
        <end position="49"/>
    </location>
</feature>
<evidence type="ECO:0000313" key="4">
    <source>
        <dbReference type="Proteomes" id="UP000256661"/>
    </source>
</evidence>
<dbReference type="Proteomes" id="UP000256661">
    <property type="component" value="Unassembled WGS sequence"/>
</dbReference>
<protein>
    <submittedName>
        <fullName evidence="3">Uncharacterized protein</fullName>
    </submittedName>
</protein>
<name>A0A3D9SK92_9ACTN</name>
<dbReference type="AlphaFoldDB" id="A0A3D9SK92"/>
<keyword evidence="4" id="KW-1185">Reference proteome</keyword>
<keyword evidence="2" id="KW-0472">Membrane</keyword>
<dbReference type="OrthoDB" id="3480937at2"/>
<organism evidence="3 4">
    <name type="scientific">Thermomonospora umbrina</name>
    <dbReference type="NCBI Taxonomy" id="111806"/>
    <lineage>
        <taxon>Bacteria</taxon>
        <taxon>Bacillati</taxon>
        <taxon>Actinomycetota</taxon>
        <taxon>Actinomycetes</taxon>
        <taxon>Streptosporangiales</taxon>
        <taxon>Thermomonosporaceae</taxon>
        <taxon>Thermomonospora</taxon>
    </lineage>
</organism>
<evidence type="ECO:0000256" key="2">
    <source>
        <dbReference type="SAM" id="Phobius"/>
    </source>
</evidence>
<feature type="compositionally biased region" description="Pro residues" evidence="1">
    <location>
        <begin position="9"/>
        <end position="18"/>
    </location>
</feature>
<reference evidence="3 4" key="1">
    <citation type="submission" date="2018-08" db="EMBL/GenBank/DDBJ databases">
        <title>Sequencing the genomes of 1000 actinobacteria strains.</title>
        <authorList>
            <person name="Klenk H.-P."/>
        </authorList>
    </citation>
    <scope>NUCLEOTIDE SEQUENCE [LARGE SCALE GENOMIC DNA]</scope>
    <source>
        <strain evidence="3 4">DSM 43927</strain>
    </source>
</reference>
<keyword evidence="2" id="KW-1133">Transmembrane helix</keyword>
<evidence type="ECO:0000313" key="3">
    <source>
        <dbReference type="EMBL" id="REE96346.1"/>
    </source>
</evidence>